<evidence type="ECO:0000256" key="8">
    <source>
        <dbReference type="ARBA" id="ARBA00022840"/>
    </source>
</evidence>
<dbReference type="GO" id="GO:0004830">
    <property type="term" value="F:tryptophan-tRNA ligase activity"/>
    <property type="evidence" value="ECO:0007669"/>
    <property type="project" value="UniProtKB-EC"/>
</dbReference>
<comment type="caution">
    <text evidence="14">The sequence shown here is derived from an EMBL/GenBank/DDBJ whole genome shotgun (WGS) entry which is preliminary data.</text>
</comment>
<keyword evidence="6 12" id="KW-0436">Ligase</keyword>
<evidence type="ECO:0000256" key="7">
    <source>
        <dbReference type="ARBA" id="ARBA00022741"/>
    </source>
</evidence>
<evidence type="ECO:0000256" key="9">
    <source>
        <dbReference type="ARBA" id="ARBA00022917"/>
    </source>
</evidence>
<evidence type="ECO:0000256" key="5">
    <source>
        <dbReference type="ARBA" id="ARBA00022490"/>
    </source>
</evidence>
<dbReference type="AlphaFoldDB" id="A0AAD5X3K7"/>
<keyword evidence="15" id="KW-1185">Reference proteome</keyword>
<dbReference type="GO" id="GO:0006436">
    <property type="term" value="P:tryptophanyl-tRNA aminoacylation"/>
    <property type="evidence" value="ECO:0007669"/>
    <property type="project" value="InterPro"/>
</dbReference>
<evidence type="ECO:0000256" key="11">
    <source>
        <dbReference type="ARBA" id="ARBA00030268"/>
    </source>
</evidence>
<dbReference type="InterPro" id="IPR001412">
    <property type="entry name" value="aa-tRNA-synth_I_CS"/>
</dbReference>
<name>A0AAD5X3K7_9FUNG</name>
<dbReference type="CDD" id="cd00806">
    <property type="entry name" value="TrpRS_core"/>
    <property type="match status" value="1"/>
</dbReference>
<evidence type="ECO:0000256" key="6">
    <source>
        <dbReference type="ARBA" id="ARBA00022598"/>
    </source>
</evidence>
<dbReference type="InterPro" id="IPR014729">
    <property type="entry name" value="Rossmann-like_a/b/a_fold"/>
</dbReference>
<gene>
    <name evidence="14" type="primary">WRS1</name>
    <name evidence="14" type="ORF">HK097_000981</name>
</gene>
<evidence type="ECO:0000313" key="14">
    <source>
        <dbReference type="EMBL" id="KAJ3054734.1"/>
    </source>
</evidence>
<proteinExistence type="inferred from homology"/>
<evidence type="ECO:0000256" key="2">
    <source>
        <dbReference type="ARBA" id="ARBA00005594"/>
    </source>
</evidence>
<dbReference type="InterPro" id="IPR002305">
    <property type="entry name" value="aa-tRNA-synth_Ic"/>
</dbReference>
<keyword evidence="9 12" id="KW-0648">Protein biosynthesis</keyword>
<dbReference type="PANTHER" id="PTHR10055">
    <property type="entry name" value="TRYPTOPHANYL-TRNA SYNTHETASE"/>
    <property type="match status" value="1"/>
</dbReference>
<feature type="region of interest" description="Disordered" evidence="13">
    <location>
        <begin position="1"/>
        <end position="27"/>
    </location>
</feature>
<feature type="compositionally biased region" description="Polar residues" evidence="13">
    <location>
        <begin position="425"/>
        <end position="435"/>
    </location>
</feature>
<dbReference type="SUPFAM" id="SSF52374">
    <property type="entry name" value="Nucleotidylyl transferase"/>
    <property type="match status" value="1"/>
</dbReference>
<dbReference type="Pfam" id="PF00579">
    <property type="entry name" value="tRNA-synt_1b"/>
    <property type="match status" value="2"/>
</dbReference>
<organism evidence="14 15">
    <name type="scientific">Rhizophlyctis rosea</name>
    <dbReference type="NCBI Taxonomy" id="64517"/>
    <lineage>
        <taxon>Eukaryota</taxon>
        <taxon>Fungi</taxon>
        <taxon>Fungi incertae sedis</taxon>
        <taxon>Chytridiomycota</taxon>
        <taxon>Chytridiomycota incertae sedis</taxon>
        <taxon>Chytridiomycetes</taxon>
        <taxon>Rhizophlyctidales</taxon>
        <taxon>Rhizophlyctidaceae</taxon>
        <taxon>Rhizophlyctis</taxon>
    </lineage>
</organism>
<keyword evidence="5" id="KW-0963">Cytoplasm</keyword>
<dbReference type="GO" id="GO:0005524">
    <property type="term" value="F:ATP binding"/>
    <property type="evidence" value="ECO:0007669"/>
    <property type="project" value="UniProtKB-KW"/>
</dbReference>
<dbReference type="Proteomes" id="UP001212841">
    <property type="component" value="Unassembled WGS sequence"/>
</dbReference>
<evidence type="ECO:0000256" key="13">
    <source>
        <dbReference type="SAM" id="MobiDB-lite"/>
    </source>
</evidence>
<accession>A0AAD5X3K7</accession>
<dbReference type="GO" id="GO:0005737">
    <property type="term" value="C:cytoplasm"/>
    <property type="evidence" value="ECO:0007669"/>
    <property type="project" value="UniProtKB-SubCell"/>
</dbReference>
<dbReference type="EMBL" id="JADGJD010000119">
    <property type="protein sequence ID" value="KAJ3054734.1"/>
    <property type="molecule type" value="Genomic_DNA"/>
</dbReference>
<evidence type="ECO:0000256" key="10">
    <source>
        <dbReference type="ARBA" id="ARBA00023146"/>
    </source>
</evidence>
<evidence type="ECO:0000256" key="12">
    <source>
        <dbReference type="RuleBase" id="RU363036"/>
    </source>
</evidence>
<dbReference type="FunFam" id="1.10.240.10:FF:000003">
    <property type="entry name" value="Tryptophan--tRNA ligase, cytoplasmic"/>
    <property type="match status" value="1"/>
</dbReference>
<evidence type="ECO:0000313" key="15">
    <source>
        <dbReference type="Proteomes" id="UP001212841"/>
    </source>
</evidence>
<comment type="similarity">
    <text evidence="2 12">Belongs to the class-I aminoacyl-tRNA synthetase family.</text>
</comment>
<dbReference type="InterPro" id="IPR002306">
    <property type="entry name" value="Trp-tRNA-ligase"/>
</dbReference>
<dbReference type="PRINTS" id="PR01039">
    <property type="entry name" value="TRNASYNTHTRP"/>
</dbReference>
<keyword evidence="7 12" id="KW-0547">Nucleotide-binding</keyword>
<dbReference type="NCBIfam" id="TIGR00233">
    <property type="entry name" value="trpS"/>
    <property type="match status" value="1"/>
</dbReference>
<dbReference type="Gene3D" id="3.40.50.620">
    <property type="entry name" value="HUPs"/>
    <property type="match status" value="1"/>
</dbReference>
<dbReference type="PROSITE" id="PS00178">
    <property type="entry name" value="AA_TRNA_LIGASE_I"/>
    <property type="match status" value="1"/>
</dbReference>
<reference evidence="14" key="1">
    <citation type="submission" date="2020-05" db="EMBL/GenBank/DDBJ databases">
        <title>Phylogenomic resolution of chytrid fungi.</title>
        <authorList>
            <person name="Stajich J.E."/>
            <person name="Amses K."/>
            <person name="Simmons R."/>
            <person name="Seto K."/>
            <person name="Myers J."/>
            <person name="Bonds A."/>
            <person name="Quandt C.A."/>
            <person name="Barry K."/>
            <person name="Liu P."/>
            <person name="Grigoriev I."/>
            <person name="Longcore J.E."/>
            <person name="James T.Y."/>
        </authorList>
    </citation>
    <scope>NUCLEOTIDE SEQUENCE</scope>
    <source>
        <strain evidence="14">JEL0318</strain>
    </source>
</reference>
<dbReference type="EC" id="6.1.1.2" evidence="3"/>
<protein>
    <recommendedName>
        <fullName evidence="4">Tryptophan--tRNA ligase, cytoplasmic</fullName>
        <ecNumber evidence="3">6.1.1.2</ecNumber>
    </recommendedName>
    <alternativeName>
        <fullName evidence="11">Tryptophanyl-tRNA synthetase</fullName>
    </alternativeName>
</protein>
<keyword evidence="10 12" id="KW-0030">Aminoacyl-tRNA synthetase</keyword>
<evidence type="ECO:0000256" key="3">
    <source>
        <dbReference type="ARBA" id="ARBA00013161"/>
    </source>
</evidence>
<sequence length="435" mass="49130">MTAATPETVEAVQPAPPHPDGTPDTATQDQVVTPWEVKGAEVDGKLAAIDYNKLVESFGTRLIDEALLERLEKLTGQKPHRFLRRGMFFSHRDLTVLLDRYEQGKPFYLYTGRGPSSGSMHVGHAVPFIFCKWLQDVFQVPLVIQLTDDEKFLFKQELKIADVEKFTRENARDIMAFGFDPEKTFIFSNLEYMNAAFYKNVVKISKTITTSVSKATFGFVDSDNVGKIGFVSVQAAPAFSNTFPQIFGPKGDVPCLIPCAIDQDPYFRLTRDVATKLKYPKPALLHSKFFPALQGPGTKMSASDVNSAIYLHDTPNQIKKKVNTKAFSGGRDNVEEHKKYGGNCDVDVSFQYLRFFLEDDEELGDIRKRYTSGDLLTGHLKQRCIEVVSEMVKEFQERRKAVTDETYKNFMNPDFPRKVSMKPPSATNTKPEVKK</sequence>
<evidence type="ECO:0000256" key="1">
    <source>
        <dbReference type="ARBA" id="ARBA00004496"/>
    </source>
</evidence>
<evidence type="ECO:0000256" key="4">
    <source>
        <dbReference type="ARBA" id="ARBA00013782"/>
    </source>
</evidence>
<dbReference type="PANTHER" id="PTHR10055:SF1">
    <property type="entry name" value="TRYPTOPHAN--TRNA LIGASE, CYTOPLASMIC"/>
    <property type="match status" value="1"/>
</dbReference>
<dbReference type="FunFam" id="3.40.50.620:FF:000033">
    <property type="entry name" value="tryptophan--tRNA ligase, cytoplasmic"/>
    <property type="match status" value="1"/>
</dbReference>
<feature type="region of interest" description="Disordered" evidence="13">
    <location>
        <begin position="412"/>
        <end position="435"/>
    </location>
</feature>
<dbReference type="Gene3D" id="1.10.240.10">
    <property type="entry name" value="Tyrosyl-Transfer RNA Synthetase"/>
    <property type="match status" value="1"/>
</dbReference>
<comment type="subcellular location">
    <subcellularLocation>
        <location evidence="1">Cytoplasm</location>
    </subcellularLocation>
</comment>
<keyword evidence="8 12" id="KW-0067">ATP-binding</keyword>